<accession>Q24CN6</accession>
<dbReference type="SMART" id="SM00368">
    <property type="entry name" value="LRR_RI"/>
    <property type="match status" value="2"/>
</dbReference>
<dbReference type="RefSeq" id="XP_001025773.3">
    <property type="nucleotide sequence ID" value="XM_001025773.3"/>
</dbReference>
<keyword evidence="2" id="KW-1185">Reference proteome</keyword>
<protein>
    <recommendedName>
        <fullName evidence="3">Kinase domain protein</fullName>
    </recommendedName>
</protein>
<dbReference type="OrthoDB" id="120976at2759"/>
<dbReference type="Pfam" id="PF13516">
    <property type="entry name" value="LRR_6"/>
    <property type="match status" value="2"/>
</dbReference>
<dbReference type="InParanoid" id="Q24CN6"/>
<reference evidence="2" key="1">
    <citation type="journal article" date="2006" name="PLoS Biol.">
        <title>Macronuclear genome sequence of the ciliate Tetrahymena thermophila, a model eukaryote.</title>
        <authorList>
            <person name="Eisen J.A."/>
            <person name="Coyne R.S."/>
            <person name="Wu M."/>
            <person name="Wu D."/>
            <person name="Thiagarajan M."/>
            <person name="Wortman J.R."/>
            <person name="Badger J.H."/>
            <person name="Ren Q."/>
            <person name="Amedeo P."/>
            <person name="Jones K.M."/>
            <person name="Tallon L.J."/>
            <person name="Delcher A.L."/>
            <person name="Salzberg S.L."/>
            <person name="Silva J.C."/>
            <person name="Haas B.J."/>
            <person name="Majoros W.H."/>
            <person name="Farzad M."/>
            <person name="Carlton J.M."/>
            <person name="Smith R.K. Jr."/>
            <person name="Garg J."/>
            <person name="Pearlman R.E."/>
            <person name="Karrer K.M."/>
            <person name="Sun L."/>
            <person name="Manning G."/>
            <person name="Elde N.C."/>
            <person name="Turkewitz A.P."/>
            <person name="Asai D.J."/>
            <person name="Wilkes D.E."/>
            <person name="Wang Y."/>
            <person name="Cai H."/>
            <person name="Collins K."/>
            <person name="Stewart B.A."/>
            <person name="Lee S.R."/>
            <person name="Wilamowska K."/>
            <person name="Weinberg Z."/>
            <person name="Ruzzo W.L."/>
            <person name="Wloga D."/>
            <person name="Gaertig J."/>
            <person name="Frankel J."/>
            <person name="Tsao C.-C."/>
            <person name="Gorovsky M.A."/>
            <person name="Keeling P.J."/>
            <person name="Waller R.F."/>
            <person name="Patron N.J."/>
            <person name="Cherry J.M."/>
            <person name="Stover N.A."/>
            <person name="Krieger C.J."/>
            <person name="del Toro C."/>
            <person name="Ryder H.F."/>
            <person name="Williamson S.C."/>
            <person name="Barbeau R.A."/>
            <person name="Hamilton E.P."/>
            <person name="Orias E."/>
        </authorList>
    </citation>
    <scope>NUCLEOTIDE SEQUENCE [LARGE SCALE GENOMIC DNA]</scope>
    <source>
        <strain evidence="2">SB210</strain>
    </source>
</reference>
<dbReference type="KEGG" id="tet:TTHERM_01279560"/>
<dbReference type="EMBL" id="GG662365">
    <property type="protein sequence ID" value="EAS05528.3"/>
    <property type="molecule type" value="Genomic_DNA"/>
</dbReference>
<evidence type="ECO:0008006" key="3">
    <source>
        <dbReference type="Google" id="ProtNLM"/>
    </source>
</evidence>
<dbReference type="Gene3D" id="3.80.10.10">
    <property type="entry name" value="Ribonuclease Inhibitor"/>
    <property type="match status" value="1"/>
</dbReference>
<dbReference type="SUPFAM" id="SSF52047">
    <property type="entry name" value="RNI-like"/>
    <property type="match status" value="1"/>
</dbReference>
<dbReference type="HOGENOM" id="CLU_892779_0_0_1"/>
<organism evidence="1 2">
    <name type="scientific">Tetrahymena thermophila (strain SB210)</name>
    <dbReference type="NCBI Taxonomy" id="312017"/>
    <lineage>
        <taxon>Eukaryota</taxon>
        <taxon>Sar</taxon>
        <taxon>Alveolata</taxon>
        <taxon>Ciliophora</taxon>
        <taxon>Intramacronucleata</taxon>
        <taxon>Oligohymenophorea</taxon>
        <taxon>Hymenostomatida</taxon>
        <taxon>Tetrahymenina</taxon>
        <taxon>Tetrahymenidae</taxon>
        <taxon>Tetrahymena</taxon>
    </lineage>
</organism>
<dbReference type="InterPro" id="IPR001611">
    <property type="entry name" value="Leu-rich_rpt"/>
</dbReference>
<dbReference type="Proteomes" id="UP000009168">
    <property type="component" value="Unassembled WGS sequence"/>
</dbReference>
<dbReference type="GeneID" id="7832167"/>
<gene>
    <name evidence="1" type="ORF">TTHERM_01279560</name>
</gene>
<evidence type="ECO:0000313" key="2">
    <source>
        <dbReference type="Proteomes" id="UP000009168"/>
    </source>
</evidence>
<sequence length="211" mass="24265">MYKQIINQLNFVIENNQIKMGNTIYGIENQKIFKSLKNFQSSSSQSHTNIYLKFKLKKEEKLNLFKFKFETDMQVLCSTLEKCINLKILILEFDWSKIDSQNAEKLGLALTNCINICILSIDLNGNQIGDVGASNLCKGLTKLTHLSQLTLKLNGNNIRNEGAIKLAKDIQACQRLLIVQLFLYRNYISVYQLNNILGKSKRLVKKYVITY</sequence>
<dbReference type="InterPro" id="IPR032675">
    <property type="entry name" value="LRR_dom_sf"/>
</dbReference>
<dbReference type="AlphaFoldDB" id="Q24CN6"/>
<proteinExistence type="predicted"/>
<evidence type="ECO:0000313" key="1">
    <source>
        <dbReference type="EMBL" id="EAS05528.3"/>
    </source>
</evidence>
<name>Q24CN6_TETTS</name>